<gene>
    <name evidence="1" type="ORF">MB824_03240</name>
</gene>
<organism evidence="1 2">
    <name type="scientific">Kingella pumchi</name>
    <dbReference type="NCBI Taxonomy" id="2779506"/>
    <lineage>
        <taxon>Bacteria</taxon>
        <taxon>Pseudomonadati</taxon>
        <taxon>Pseudomonadota</taxon>
        <taxon>Betaproteobacteria</taxon>
        <taxon>Neisseriales</taxon>
        <taxon>Neisseriaceae</taxon>
        <taxon>Kingella</taxon>
    </lineage>
</organism>
<dbReference type="InterPro" id="IPR009225">
    <property type="entry name" value="Phage_head_completion_GpL"/>
</dbReference>
<dbReference type="Proteomes" id="UP001298424">
    <property type="component" value="Unassembled WGS sequence"/>
</dbReference>
<name>A0ABS9NLF4_9NEIS</name>
<dbReference type="Pfam" id="PF05926">
    <property type="entry name" value="Phage_GPL"/>
    <property type="match status" value="1"/>
</dbReference>
<evidence type="ECO:0000313" key="2">
    <source>
        <dbReference type="Proteomes" id="UP001298424"/>
    </source>
</evidence>
<dbReference type="RefSeq" id="WP_238745909.1">
    <property type="nucleotide sequence ID" value="NZ_JAKOOW010000009.1"/>
</dbReference>
<protein>
    <submittedName>
        <fullName evidence="1">Head completion/stabilization protein</fullName>
    </submittedName>
</protein>
<comment type="caution">
    <text evidence="1">The sequence shown here is derived from an EMBL/GenBank/DDBJ whole genome shotgun (WGS) entry which is preliminary data.</text>
</comment>
<accession>A0ABS9NLF4</accession>
<reference evidence="1 2" key="1">
    <citation type="submission" date="2022-02" db="EMBL/GenBank/DDBJ databases">
        <title>Genome sequence data of Kingella unionensis sp. nov. strain CICC 24913 (CCUG 75125).</title>
        <authorList>
            <person name="Xiao M."/>
        </authorList>
    </citation>
    <scope>NUCLEOTIDE SEQUENCE [LARGE SCALE GENOMIC DNA]</scope>
    <source>
        <strain evidence="1 2">CICC 24913</strain>
    </source>
</reference>
<evidence type="ECO:0000313" key="1">
    <source>
        <dbReference type="EMBL" id="MCG6503510.1"/>
    </source>
</evidence>
<proteinExistence type="predicted"/>
<sequence>MPLPQNGISFAAAPGIQQPGHLRQIDGGTFWPDTDLDQMRLSCRIDNTVTPERLYQAASEAVAETRRQLSALTRRHSSLNDVQTAGQTDPAERYRAAVYAYTKALLLEQYADYDAAGKAGTLAEAKTAQARAERRNGHYAVADLLGRYRNDCELV</sequence>
<dbReference type="EMBL" id="JAKOOW010000009">
    <property type="protein sequence ID" value="MCG6503510.1"/>
    <property type="molecule type" value="Genomic_DNA"/>
</dbReference>
<keyword evidence="2" id="KW-1185">Reference proteome</keyword>